<evidence type="ECO:0000256" key="12">
    <source>
        <dbReference type="PIRSR" id="PIRSR000239-1"/>
    </source>
</evidence>
<evidence type="ECO:0000256" key="3">
    <source>
        <dbReference type="ARBA" id="ARBA00013017"/>
    </source>
</evidence>
<dbReference type="GO" id="GO:0034599">
    <property type="term" value="P:cellular response to oxidative stress"/>
    <property type="evidence" value="ECO:0007669"/>
    <property type="project" value="TreeGrafter"/>
</dbReference>
<keyword evidence="4" id="KW-0575">Peroxidase</keyword>
<dbReference type="FunFam" id="3.40.30.10:FF:000007">
    <property type="entry name" value="Thioredoxin-dependent thiol peroxidase"/>
    <property type="match status" value="1"/>
</dbReference>
<dbReference type="InterPro" id="IPR013766">
    <property type="entry name" value="Thioredoxin_domain"/>
</dbReference>
<gene>
    <name evidence="14" type="ORF">A3C88_00810</name>
</gene>
<evidence type="ECO:0000256" key="11">
    <source>
        <dbReference type="ARBA" id="ARBA00049091"/>
    </source>
</evidence>
<dbReference type="GO" id="GO:0005737">
    <property type="term" value="C:cytoplasm"/>
    <property type="evidence" value="ECO:0007669"/>
    <property type="project" value="TreeGrafter"/>
</dbReference>
<dbReference type="PANTHER" id="PTHR42801:SF4">
    <property type="entry name" value="AHPC_TSA FAMILY PROTEIN"/>
    <property type="match status" value="1"/>
</dbReference>
<dbReference type="NCBIfam" id="NF006960">
    <property type="entry name" value="PRK09437.1"/>
    <property type="match status" value="1"/>
</dbReference>
<feature type="domain" description="Thioredoxin" evidence="13">
    <location>
        <begin position="4"/>
        <end position="157"/>
    </location>
</feature>
<evidence type="ECO:0000256" key="4">
    <source>
        <dbReference type="ARBA" id="ARBA00022559"/>
    </source>
</evidence>
<comment type="catalytic activity">
    <reaction evidence="11">
        <text>a hydroperoxide + [thioredoxin]-dithiol = an alcohol + [thioredoxin]-disulfide + H2O</text>
        <dbReference type="Rhea" id="RHEA:62620"/>
        <dbReference type="Rhea" id="RHEA-COMP:10698"/>
        <dbReference type="Rhea" id="RHEA-COMP:10700"/>
        <dbReference type="ChEBI" id="CHEBI:15377"/>
        <dbReference type="ChEBI" id="CHEBI:29950"/>
        <dbReference type="ChEBI" id="CHEBI:30879"/>
        <dbReference type="ChEBI" id="CHEBI:35924"/>
        <dbReference type="ChEBI" id="CHEBI:50058"/>
        <dbReference type="EC" id="1.11.1.24"/>
    </reaction>
</comment>
<dbReference type="InterPro" id="IPR000866">
    <property type="entry name" value="AhpC/TSA"/>
</dbReference>
<protein>
    <recommendedName>
        <fullName evidence="3">thioredoxin-dependent peroxiredoxin</fullName>
        <ecNumber evidence="3">1.11.1.24</ecNumber>
    </recommendedName>
    <alternativeName>
        <fullName evidence="9">Thioredoxin peroxidase</fullName>
    </alternativeName>
</protein>
<evidence type="ECO:0000256" key="5">
    <source>
        <dbReference type="ARBA" id="ARBA00022862"/>
    </source>
</evidence>
<keyword evidence="6" id="KW-0560">Oxidoreductase</keyword>
<evidence type="ECO:0000256" key="2">
    <source>
        <dbReference type="ARBA" id="ARBA00011245"/>
    </source>
</evidence>
<comment type="subunit">
    <text evidence="2">Monomer.</text>
</comment>
<sequence length="161" mass="18296">MMKLKINQKAPDLKLLDQDGKTHKLSDCKGKWVLVYFYPKDDTPGCTKEACSIRDNWPDFKKLKLTVLGISVDSVKSHDKFAAKYELPFTLLADEEKKVVKQYGVWAKKKFMGKEYMGTLRTSFLIDPAGKIAKIYEKVNPDGHAEEVLKDFKSFAGDNVA</sequence>
<comment type="caution">
    <text evidence="14">The sequence shown here is derived from an EMBL/GenBank/DDBJ whole genome shotgun (WGS) entry which is preliminary data.</text>
</comment>
<dbReference type="STRING" id="1802685.A3C88_00810"/>
<evidence type="ECO:0000256" key="8">
    <source>
        <dbReference type="ARBA" id="ARBA00023284"/>
    </source>
</evidence>
<keyword evidence="7" id="KW-1015">Disulfide bond</keyword>
<dbReference type="Proteomes" id="UP000178117">
    <property type="component" value="Unassembled WGS sequence"/>
</dbReference>
<proteinExistence type="inferred from homology"/>
<evidence type="ECO:0000256" key="1">
    <source>
        <dbReference type="ARBA" id="ARBA00003330"/>
    </source>
</evidence>
<dbReference type="InterPro" id="IPR050924">
    <property type="entry name" value="Peroxiredoxin_BCP/PrxQ"/>
</dbReference>
<dbReference type="InterPro" id="IPR036249">
    <property type="entry name" value="Thioredoxin-like_sf"/>
</dbReference>
<dbReference type="PANTHER" id="PTHR42801">
    <property type="entry name" value="THIOREDOXIN-DEPENDENT PEROXIDE REDUCTASE"/>
    <property type="match status" value="1"/>
</dbReference>
<dbReference type="PIRSF" id="PIRSF000239">
    <property type="entry name" value="AHPC"/>
    <property type="match status" value="1"/>
</dbReference>
<dbReference type="Gene3D" id="3.40.30.10">
    <property type="entry name" value="Glutaredoxin"/>
    <property type="match status" value="1"/>
</dbReference>
<accession>A0A1F8FTF0</accession>
<organism evidence="14 15">
    <name type="scientific">Candidatus Yanofskybacteria bacterium RIFCSPHIGHO2_02_FULL_50_12</name>
    <dbReference type="NCBI Taxonomy" id="1802685"/>
    <lineage>
        <taxon>Bacteria</taxon>
        <taxon>Candidatus Yanofskyibacteriota</taxon>
    </lineage>
</organism>
<keyword evidence="8" id="KW-0676">Redox-active center</keyword>
<evidence type="ECO:0000313" key="15">
    <source>
        <dbReference type="Proteomes" id="UP000178117"/>
    </source>
</evidence>
<dbReference type="SUPFAM" id="SSF52833">
    <property type="entry name" value="Thioredoxin-like"/>
    <property type="match status" value="1"/>
</dbReference>
<comment type="function">
    <text evidence="1">Thiol-specific peroxidase that catalyzes the reduction of hydrogen peroxide and organic hydroperoxides to water and alcohols, respectively. Plays a role in cell protection against oxidative stress by detoxifying peroxides and as sensor of hydrogen peroxide-mediated signaling events.</text>
</comment>
<dbReference type="GO" id="GO:0008379">
    <property type="term" value="F:thioredoxin peroxidase activity"/>
    <property type="evidence" value="ECO:0007669"/>
    <property type="project" value="TreeGrafter"/>
</dbReference>
<evidence type="ECO:0000256" key="9">
    <source>
        <dbReference type="ARBA" id="ARBA00032824"/>
    </source>
</evidence>
<dbReference type="GO" id="GO:0045454">
    <property type="term" value="P:cell redox homeostasis"/>
    <property type="evidence" value="ECO:0007669"/>
    <property type="project" value="TreeGrafter"/>
</dbReference>
<dbReference type="EC" id="1.11.1.24" evidence="3"/>
<evidence type="ECO:0000313" key="14">
    <source>
        <dbReference type="EMBL" id="OGN16312.1"/>
    </source>
</evidence>
<evidence type="ECO:0000256" key="10">
    <source>
        <dbReference type="ARBA" id="ARBA00038489"/>
    </source>
</evidence>
<dbReference type="InterPro" id="IPR024706">
    <property type="entry name" value="Peroxiredoxin_AhpC-typ"/>
</dbReference>
<name>A0A1F8FTF0_9BACT</name>
<evidence type="ECO:0000259" key="13">
    <source>
        <dbReference type="PROSITE" id="PS51352"/>
    </source>
</evidence>
<evidence type="ECO:0000256" key="6">
    <source>
        <dbReference type="ARBA" id="ARBA00023002"/>
    </source>
</evidence>
<comment type="similarity">
    <text evidence="10">Belongs to the peroxiredoxin family. BCP/PrxQ subfamily.</text>
</comment>
<feature type="active site" description="Cysteine sulfenic acid (-SOH) intermediate; for peroxidase activity" evidence="12">
    <location>
        <position position="46"/>
    </location>
</feature>
<evidence type="ECO:0000256" key="7">
    <source>
        <dbReference type="ARBA" id="ARBA00023157"/>
    </source>
</evidence>
<dbReference type="AlphaFoldDB" id="A0A1F8FTF0"/>
<reference evidence="14 15" key="1">
    <citation type="journal article" date="2016" name="Nat. Commun.">
        <title>Thousands of microbial genomes shed light on interconnected biogeochemical processes in an aquifer system.</title>
        <authorList>
            <person name="Anantharaman K."/>
            <person name="Brown C.T."/>
            <person name="Hug L.A."/>
            <person name="Sharon I."/>
            <person name="Castelle C.J."/>
            <person name="Probst A.J."/>
            <person name="Thomas B.C."/>
            <person name="Singh A."/>
            <person name="Wilkins M.J."/>
            <person name="Karaoz U."/>
            <person name="Brodie E.L."/>
            <person name="Williams K.H."/>
            <person name="Hubbard S.S."/>
            <person name="Banfield J.F."/>
        </authorList>
    </citation>
    <scope>NUCLEOTIDE SEQUENCE [LARGE SCALE GENOMIC DNA]</scope>
</reference>
<dbReference type="PROSITE" id="PS51352">
    <property type="entry name" value="THIOREDOXIN_2"/>
    <property type="match status" value="1"/>
</dbReference>
<dbReference type="Pfam" id="PF00578">
    <property type="entry name" value="AhpC-TSA"/>
    <property type="match status" value="1"/>
</dbReference>
<keyword evidence="5" id="KW-0049">Antioxidant</keyword>
<dbReference type="EMBL" id="MGJZ01000033">
    <property type="protein sequence ID" value="OGN16312.1"/>
    <property type="molecule type" value="Genomic_DNA"/>
</dbReference>
<dbReference type="CDD" id="cd03017">
    <property type="entry name" value="PRX_BCP"/>
    <property type="match status" value="1"/>
</dbReference>